<feature type="non-terminal residue" evidence="1">
    <location>
        <position position="85"/>
    </location>
</feature>
<organism evidence="1 2">
    <name type="scientific">Chaenocephalus aceratus</name>
    <name type="common">Blackfin icefish</name>
    <name type="synonym">Chaenichthys aceratus</name>
    <dbReference type="NCBI Taxonomy" id="36190"/>
    <lineage>
        <taxon>Eukaryota</taxon>
        <taxon>Metazoa</taxon>
        <taxon>Chordata</taxon>
        <taxon>Craniata</taxon>
        <taxon>Vertebrata</taxon>
        <taxon>Euteleostomi</taxon>
        <taxon>Actinopterygii</taxon>
        <taxon>Neopterygii</taxon>
        <taxon>Teleostei</taxon>
        <taxon>Neoteleostei</taxon>
        <taxon>Acanthomorphata</taxon>
        <taxon>Eupercaria</taxon>
        <taxon>Perciformes</taxon>
        <taxon>Notothenioidei</taxon>
        <taxon>Channichthyidae</taxon>
        <taxon>Chaenocephalus</taxon>
    </lineage>
</organism>
<protein>
    <submittedName>
        <fullName evidence="1">Uncharacterized protein</fullName>
    </submittedName>
</protein>
<sequence length="85" mass="9777">HSTRKRNSSAFSGVKTWHWVRRVLKKPQRKCRERKGCEERMSSVAWLGKRNNLSSQENVTLPCQLLLHPLPPTQPPTASLFPLTS</sequence>
<reference evidence="1" key="1">
    <citation type="submission" date="2022-05" db="EMBL/GenBank/DDBJ databases">
        <title>Chromosome-level genome of Chaenocephalus aceratus.</title>
        <authorList>
            <person name="Park H."/>
        </authorList>
    </citation>
    <scope>NUCLEOTIDE SEQUENCE</scope>
    <source>
        <strain evidence="1">KU_202001</strain>
    </source>
</reference>
<gene>
    <name evidence="1" type="ORF">KUCAC02_006682</name>
</gene>
<accession>A0ACB9VTV5</accession>
<comment type="caution">
    <text evidence="1">The sequence shown here is derived from an EMBL/GenBank/DDBJ whole genome shotgun (WGS) entry which is preliminary data.</text>
</comment>
<proteinExistence type="predicted"/>
<keyword evidence="2" id="KW-1185">Reference proteome</keyword>
<name>A0ACB9VTV5_CHAAC</name>
<feature type="non-terminal residue" evidence="1">
    <location>
        <position position="1"/>
    </location>
</feature>
<evidence type="ECO:0000313" key="2">
    <source>
        <dbReference type="Proteomes" id="UP001057452"/>
    </source>
</evidence>
<evidence type="ECO:0000313" key="1">
    <source>
        <dbReference type="EMBL" id="KAI4803126.1"/>
    </source>
</evidence>
<dbReference type="EMBL" id="CM043807">
    <property type="protein sequence ID" value="KAI4803126.1"/>
    <property type="molecule type" value="Genomic_DNA"/>
</dbReference>
<dbReference type="Proteomes" id="UP001057452">
    <property type="component" value="Chromosome 23"/>
</dbReference>